<dbReference type="GO" id="GO:0016757">
    <property type="term" value="F:glycosyltransferase activity"/>
    <property type="evidence" value="ECO:0007669"/>
    <property type="project" value="UniProtKB-KW"/>
</dbReference>
<feature type="transmembrane region" description="Helical" evidence="9">
    <location>
        <begin position="309"/>
        <end position="328"/>
    </location>
</feature>
<feature type="transmembrane region" description="Helical" evidence="9">
    <location>
        <begin position="226"/>
        <end position="249"/>
    </location>
</feature>
<keyword evidence="5 9" id="KW-1133">Transmembrane helix</keyword>
<reference evidence="10" key="1">
    <citation type="submission" date="2022-02" db="EMBL/GenBank/DDBJ databases">
        <title>Corynebacterium sp. from urogenital microbiome.</title>
        <authorList>
            <person name="Cappelli E.A."/>
            <person name="Ribeiro T.G."/>
            <person name="Peixe L."/>
        </authorList>
    </citation>
    <scope>NUCLEOTIDE SEQUENCE</scope>
    <source>
        <strain evidence="10">C8Ua_172</strain>
    </source>
</reference>
<evidence type="ECO:0000256" key="3">
    <source>
        <dbReference type="ARBA" id="ARBA00022679"/>
    </source>
</evidence>
<gene>
    <name evidence="10" type="primary">mptB</name>
    <name evidence="10" type="ORF">L8U60_00990</name>
</gene>
<dbReference type="InterPro" id="IPR049829">
    <property type="entry name" value="MptA/B-like"/>
</dbReference>
<feature type="transmembrane region" description="Helical" evidence="9">
    <location>
        <begin position="488"/>
        <end position="506"/>
    </location>
</feature>
<feature type="transmembrane region" description="Helical" evidence="9">
    <location>
        <begin position="61"/>
        <end position="83"/>
    </location>
</feature>
<dbReference type="GO" id="GO:0016020">
    <property type="term" value="C:membrane"/>
    <property type="evidence" value="ECO:0007669"/>
    <property type="project" value="UniProtKB-SubCell"/>
</dbReference>
<comment type="similarity">
    <text evidence="7">Belongs to the MptA/B family.</text>
</comment>
<feature type="transmembrane region" description="Helical" evidence="9">
    <location>
        <begin position="138"/>
        <end position="157"/>
    </location>
</feature>
<organism evidence="10 11">
    <name type="scientific">Corynebacterium meitnerae</name>
    <dbReference type="NCBI Taxonomy" id="2913498"/>
    <lineage>
        <taxon>Bacteria</taxon>
        <taxon>Bacillati</taxon>
        <taxon>Actinomycetota</taxon>
        <taxon>Actinomycetes</taxon>
        <taxon>Mycobacteriales</taxon>
        <taxon>Corynebacteriaceae</taxon>
        <taxon>Corynebacterium</taxon>
    </lineage>
</organism>
<evidence type="ECO:0000256" key="8">
    <source>
        <dbReference type="SAM" id="MobiDB-lite"/>
    </source>
</evidence>
<evidence type="ECO:0000256" key="1">
    <source>
        <dbReference type="ARBA" id="ARBA00004141"/>
    </source>
</evidence>
<feature type="transmembrane region" description="Helical" evidence="9">
    <location>
        <begin position="103"/>
        <end position="126"/>
    </location>
</feature>
<proteinExistence type="inferred from homology"/>
<keyword evidence="4 9" id="KW-0812">Transmembrane</keyword>
<dbReference type="AlphaFoldDB" id="A0A9X3RJE5"/>
<keyword evidence="2 10" id="KW-0328">Glycosyltransferase</keyword>
<accession>A0A9X3RJE5</accession>
<evidence type="ECO:0000256" key="9">
    <source>
        <dbReference type="SAM" id="Phobius"/>
    </source>
</evidence>
<evidence type="ECO:0000313" key="11">
    <source>
        <dbReference type="Proteomes" id="UP001146468"/>
    </source>
</evidence>
<comment type="subcellular location">
    <subcellularLocation>
        <location evidence="1">Membrane</location>
        <topology evidence="1">Multi-pass membrane protein</topology>
    </subcellularLocation>
</comment>
<dbReference type="Pfam" id="PF26314">
    <property type="entry name" value="MptA_B_family"/>
    <property type="match status" value="1"/>
</dbReference>
<evidence type="ECO:0000256" key="2">
    <source>
        <dbReference type="ARBA" id="ARBA00022676"/>
    </source>
</evidence>
<feature type="transmembrane region" description="Helical" evidence="9">
    <location>
        <begin position="394"/>
        <end position="412"/>
    </location>
</feature>
<evidence type="ECO:0000313" key="10">
    <source>
        <dbReference type="EMBL" id="MCZ9293061.1"/>
    </source>
</evidence>
<keyword evidence="6 9" id="KW-0472">Membrane</keyword>
<sequence length="548" mass="57393">MKTDRDISGRKRYRIVGELPRLGRPGSRSAELHAGDTPDTTSTTPLRPSITERNRFELLRIFGMIGTLLIGFGGLGGGALPVVNNPYGAFPFGALMGRMMVTSSSIVLLGVGFLVLAWLVMGSFVGADGGRARVGVPLLLRTFGVWVLPLVFTAPLFTQDIYSYLAQGSIVAQGLDPYSAGPVELLGPENPLARSVPFIWAESPSPYGPVALAISAGISTLTGDSIFWGVVCHRLVSLLGVAAAAWGIVALARRCKVSGPVAVWMGVLNPLVVLHLIGGIHNEAIMMGILLVGLELGLRGIAKLEASTLHGIALIVASGALISCAGMVKVPGFMALGFVGVALARHWGGLRGFVAATLLQTITMVGTIAALTVSTGISLGWVTGQGGAATIRSWLSLSTDVGLAASFFGELLGLGDHSEATLTVARSVALLVAVAFCARMLFATYKGTIDPVGGLGVATLVLVILFPVVHPWYPLWGIMPLAAWANRTFFRAGVAVYSAIFSFLVLPRGLALAPATVTLIYSMALLAAITIGVLVIAWFKLRRPRALH</sequence>
<keyword evidence="3" id="KW-0808">Transferase</keyword>
<dbReference type="EMBL" id="JAKMUS010000001">
    <property type="protein sequence ID" value="MCZ9293061.1"/>
    <property type="molecule type" value="Genomic_DNA"/>
</dbReference>
<feature type="region of interest" description="Disordered" evidence="8">
    <location>
        <begin position="20"/>
        <end position="47"/>
    </location>
</feature>
<feature type="transmembrane region" description="Helical" evidence="9">
    <location>
        <begin position="361"/>
        <end position="382"/>
    </location>
</feature>
<dbReference type="RefSeq" id="WP_269964518.1">
    <property type="nucleotide sequence ID" value="NZ_JAKMUS010000001.1"/>
</dbReference>
<keyword evidence="11" id="KW-1185">Reference proteome</keyword>
<dbReference type="NCBIfam" id="NF038066">
    <property type="entry name" value="MptB"/>
    <property type="match status" value="1"/>
</dbReference>
<dbReference type="Proteomes" id="UP001146468">
    <property type="component" value="Unassembled WGS sequence"/>
</dbReference>
<comment type="caution">
    <text evidence="10">The sequence shown here is derived from an EMBL/GenBank/DDBJ whole genome shotgun (WGS) entry which is preliminary data.</text>
</comment>
<feature type="transmembrane region" description="Helical" evidence="9">
    <location>
        <begin position="424"/>
        <end position="442"/>
    </location>
</feature>
<evidence type="ECO:0000256" key="7">
    <source>
        <dbReference type="ARBA" id="ARBA00043987"/>
    </source>
</evidence>
<name>A0A9X3RJE5_9CORY</name>
<evidence type="ECO:0000256" key="4">
    <source>
        <dbReference type="ARBA" id="ARBA00022692"/>
    </source>
</evidence>
<evidence type="ECO:0000256" key="5">
    <source>
        <dbReference type="ARBA" id="ARBA00022989"/>
    </source>
</evidence>
<protein>
    <submittedName>
        <fullName evidence="10">Polyprenol phosphomannose-dependent alpha 1,6 mannosyltransferase MptB</fullName>
    </submittedName>
</protein>
<feature type="transmembrane region" description="Helical" evidence="9">
    <location>
        <begin position="454"/>
        <end position="476"/>
    </location>
</feature>
<evidence type="ECO:0000256" key="6">
    <source>
        <dbReference type="ARBA" id="ARBA00023136"/>
    </source>
</evidence>
<feature type="transmembrane region" description="Helical" evidence="9">
    <location>
        <begin position="518"/>
        <end position="539"/>
    </location>
</feature>
<feature type="transmembrane region" description="Helical" evidence="9">
    <location>
        <begin position="334"/>
        <end position="354"/>
    </location>
</feature>